<keyword evidence="2" id="KW-1185">Reference proteome</keyword>
<feature type="non-terminal residue" evidence="1">
    <location>
        <position position="972"/>
    </location>
</feature>
<dbReference type="EMBL" id="MU267161">
    <property type="protein sequence ID" value="KAH7917250.1"/>
    <property type="molecule type" value="Genomic_DNA"/>
</dbReference>
<name>A0ACB8AUS1_9AGAM</name>
<protein>
    <submittedName>
        <fullName evidence="1">Uncharacterized protein</fullName>
    </submittedName>
</protein>
<accession>A0ACB8AUS1</accession>
<dbReference type="Proteomes" id="UP000790709">
    <property type="component" value="Unassembled WGS sequence"/>
</dbReference>
<evidence type="ECO:0000313" key="1">
    <source>
        <dbReference type="EMBL" id="KAH7917250.1"/>
    </source>
</evidence>
<sequence length="972" mass="103048">MEPTQHEASPETAATPSVNPVIKAESSPTSFSSIIEHSSQPRQHSSAFDRCNFCGASGHFLRSCPNIDQYVSSGKCIRGAEGRLLLPSGSFIPRNIPGRYLKDRFDECHRRQLKSQPVTQTVPRVAPTFARAVDSQQRATTAERIASIESELAMLRQVGQTYAESPSRRTVCFQSASPNPRPPQVPRPHSAAFESYPSASTSFSSFMLNTSPVLLSQTESPVALSSPERKSSASTQSAAASIPRSTQASAGVPASCVSPGGVPYPSFRVQEPSLAHIGSHLNTSPIESPVTFQSPPFASLVLDSSVPTKSSLAFSSNTSHTRVNATTNVQRQPSSDTSEKCSRETIPSRGEEKSGARDGVGVESESVEAGLGGFTHNGTPSQSIHSARHVQAKYLASTASPARVSSLPASHSRPSVARRTPVNPRVYNSGEQRAFSPVPAPGAPAVSNTLTRPSSGSSSDVVQERSRTVFPKQGDDVAQRETPEACAQPLSPTYVSPARVSSVFDSAPPPANSQQLPSVCSAQPDSPTRPSIPRSRVVDPRVRDGVEKRAFSPPSTSDTRAADNTTTRTSSEASNDVAQERSRRVVLEPGDSAARREFPEASVQPISPVHTSPERASSVFYPTPPPAKSQRPFSVPLVSQPRSPFLQRHPAVPRVYSSVEQSALGPAPPSLPPSTPPAFVSATANASSEASTDATQERSREARFELGFSAARRGAVESVSGESEGVGRVIHHGTPSLQVTSQPQILEASAPPPPPAPRVPDFLERPLSVNDSLFTPTASPAREPRVYDSSPRALRIPESPSTPNTSYSPCARSSGVQLAPASIPSVSHRSLTAVASNNPLEAFAFASSAAQSPPCGQLGFSTAVSNCASSDGVPERSRDAERVQRDASETMQVGEEEKVIERERRHKRERDGSSGSVGDNAVRVPDCAPSPSTSERFVAPSIASQKSPTAPEKRVPPFLPIKFNLSASGVNS</sequence>
<comment type="caution">
    <text evidence="1">The sequence shown here is derived from an EMBL/GenBank/DDBJ whole genome shotgun (WGS) entry which is preliminary data.</text>
</comment>
<organism evidence="1 2">
    <name type="scientific">Leucogyrophana mollusca</name>
    <dbReference type="NCBI Taxonomy" id="85980"/>
    <lineage>
        <taxon>Eukaryota</taxon>
        <taxon>Fungi</taxon>
        <taxon>Dikarya</taxon>
        <taxon>Basidiomycota</taxon>
        <taxon>Agaricomycotina</taxon>
        <taxon>Agaricomycetes</taxon>
        <taxon>Agaricomycetidae</taxon>
        <taxon>Boletales</taxon>
        <taxon>Boletales incertae sedis</taxon>
        <taxon>Leucogyrophana</taxon>
    </lineage>
</organism>
<proteinExistence type="predicted"/>
<reference evidence="1" key="1">
    <citation type="journal article" date="2021" name="New Phytol.">
        <title>Evolutionary innovations through gain and loss of genes in the ectomycorrhizal Boletales.</title>
        <authorList>
            <person name="Wu G."/>
            <person name="Miyauchi S."/>
            <person name="Morin E."/>
            <person name="Kuo A."/>
            <person name="Drula E."/>
            <person name="Varga T."/>
            <person name="Kohler A."/>
            <person name="Feng B."/>
            <person name="Cao Y."/>
            <person name="Lipzen A."/>
            <person name="Daum C."/>
            <person name="Hundley H."/>
            <person name="Pangilinan J."/>
            <person name="Johnson J."/>
            <person name="Barry K."/>
            <person name="LaButti K."/>
            <person name="Ng V."/>
            <person name="Ahrendt S."/>
            <person name="Min B."/>
            <person name="Choi I.G."/>
            <person name="Park H."/>
            <person name="Plett J.M."/>
            <person name="Magnuson J."/>
            <person name="Spatafora J.W."/>
            <person name="Nagy L.G."/>
            <person name="Henrissat B."/>
            <person name="Grigoriev I.V."/>
            <person name="Yang Z.L."/>
            <person name="Xu J."/>
            <person name="Martin F.M."/>
        </authorList>
    </citation>
    <scope>NUCLEOTIDE SEQUENCE</scope>
    <source>
        <strain evidence="1">KUC20120723A-06</strain>
    </source>
</reference>
<evidence type="ECO:0000313" key="2">
    <source>
        <dbReference type="Proteomes" id="UP000790709"/>
    </source>
</evidence>
<gene>
    <name evidence="1" type="ORF">BV22DRAFT_1135564</name>
</gene>